<dbReference type="Pfam" id="PF13404">
    <property type="entry name" value="HTH_AsnC-type"/>
    <property type="match status" value="1"/>
</dbReference>
<dbReference type="GO" id="GO:0043565">
    <property type="term" value="F:sequence-specific DNA binding"/>
    <property type="evidence" value="ECO:0007669"/>
    <property type="project" value="InterPro"/>
</dbReference>
<dbReference type="InterPro" id="IPR036390">
    <property type="entry name" value="WH_DNA-bd_sf"/>
</dbReference>
<dbReference type="SUPFAM" id="SSF46785">
    <property type="entry name" value="Winged helix' DNA-binding domain"/>
    <property type="match status" value="1"/>
</dbReference>
<dbReference type="Proteomes" id="UP000295375">
    <property type="component" value="Unassembled WGS sequence"/>
</dbReference>
<dbReference type="InterPro" id="IPR036388">
    <property type="entry name" value="WH-like_DNA-bd_sf"/>
</dbReference>
<accession>A0A4R6UJN9</accession>
<name>A0A4R6UJN9_9GAMM</name>
<evidence type="ECO:0000313" key="5">
    <source>
        <dbReference type="EMBL" id="TDQ43424.1"/>
    </source>
</evidence>
<dbReference type="AlphaFoldDB" id="A0A4R6UJN9"/>
<dbReference type="Gene3D" id="1.10.10.10">
    <property type="entry name" value="Winged helix-like DNA-binding domain superfamily/Winged helix DNA-binding domain"/>
    <property type="match status" value="1"/>
</dbReference>
<reference evidence="5 6" key="1">
    <citation type="submission" date="2019-03" db="EMBL/GenBank/DDBJ databases">
        <title>Genomic Encyclopedia of Type Strains, Phase IV (KMG-IV): sequencing the most valuable type-strain genomes for metagenomic binning, comparative biology and taxonomic classification.</title>
        <authorList>
            <person name="Goeker M."/>
        </authorList>
    </citation>
    <scope>NUCLEOTIDE SEQUENCE [LARGE SCALE GENOMIC DNA]</scope>
    <source>
        <strain evidence="5 6">DSM 103792</strain>
    </source>
</reference>
<dbReference type="PANTHER" id="PTHR30154:SF54">
    <property type="entry name" value="POSSIBLE TRANSCRIPTIONAL REGULATORY PROTEIN (PROBABLY LRP_ASNC-FAMILY)"/>
    <property type="match status" value="1"/>
</dbReference>
<evidence type="ECO:0000256" key="1">
    <source>
        <dbReference type="ARBA" id="ARBA00023015"/>
    </source>
</evidence>
<dbReference type="Gene3D" id="3.30.70.920">
    <property type="match status" value="1"/>
</dbReference>
<dbReference type="InterPro" id="IPR019887">
    <property type="entry name" value="Tscrpt_reg_AsnC/Lrp_C"/>
</dbReference>
<dbReference type="InterPro" id="IPR011008">
    <property type="entry name" value="Dimeric_a/b-barrel"/>
</dbReference>
<dbReference type="Pfam" id="PF01037">
    <property type="entry name" value="AsnC_trans_reg"/>
    <property type="match status" value="1"/>
</dbReference>
<feature type="domain" description="HTH asnC-type" evidence="4">
    <location>
        <begin position="8"/>
        <end position="71"/>
    </location>
</feature>
<protein>
    <submittedName>
        <fullName evidence="5">AsnC family transcriptional regulator</fullName>
    </submittedName>
</protein>
<keyword evidence="2" id="KW-0238">DNA-binding</keyword>
<dbReference type="EMBL" id="SNYM01000029">
    <property type="protein sequence ID" value="TDQ43424.1"/>
    <property type="molecule type" value="Genomic_DNA"/>
</dbReference>
<dbReference type="InterPro" id="IPR019888">
    <property type="entry name" value="Tscrpt_reg_AsnC-like"/>
</dbReference>
<dbReference type="SMART" id="SM00344">
    <property type="entry name" value="HTH_ASNC"/>
    <property type="match status" value="1"/>
</dbReference>
<dbReference type="PROSITE" id="PS50956">
    <property type="entry name" value="HTH_ASNC_2"/>
    <property type="match status" value="1"/>
</dbReference>
<dbReference type="InterPro" id="IPR000485">
    <property type="entry name" value="AsnC-type_HTH_dom"/>
</dbReference>
<dbReference type="PRINTS" id="PR00033">
    <property type="entry name" value="HTHASNC"/>
</dbReference>
<dbReference type="SUPFAM" id="SSF54909">
    <property type="entry name" value="Dimeric alpha+beta barrel"/>
    <property type="match status" value="1"/>
</dbReference>
<evidence type="ECO:0000256" key="2">
    <source>
        <dbReference type="ARBA" id="ARBA00023125"/>
    </source>
</evidence>
<evidence type="ECO:0000313" key="6">
    <source>
        <dbReference type="Proteomes" id="UP000295375"/>
    </source>
</evidence>
<dbReference type="GO" id="GO:0043200">
    <property type="term" value="P:response to amino acid"/>
    <property type="evidence" value="ECO:0007669"/>
    <property type="project" value="TreeGrafter"/>
</dbReference>
<proteinExistence type="predicted"/>
<dbReference type="GO" id="GO:0005829">
    <property type="term" value="C:cytosol"/>
    <property type="evidence" value="ECO:0007669"/>
    <property type="project" value="TreeGrafter"/>
</dbReference>
<gene>
    <name evidence="5" type="ORF">EV696_12914</name>
</gene>
<keyword evidence="1" id="KW-0805">Transcription regulation</keyword>
<organism evidence="5 6">
    <name type="scientific">Permianibacter aggregans</name>
    <dbReference type="NCBI Taxonomy" id="1510150"/>
    <lineage>
        <taxon>Bacteria</taxon>
        <taxon>Pseudomonadati</taxon>
        <taxon>Pseudomonadota</taxon>
        <taxon>Gammaproteobacteria</taxon>
        <taxon>Pseudomonadales</taxon>
        <taxon>Pseudomonadaceae</taxon>
        <taxon>Permianibacter</taxon>
    </lineage>
</organism>
<sequence length="158" mass="17953">MNTENYELDSIDRAILTELRNDARVSNKDLARKVGLAPSTCLERVRRLEQRQVISGYHAELSARALKLGVQAMIVVRLSRHTKSAVEAFRAHVLSLPETLQLFHVAGSDDFLVHVGVRDTEHLRQLVMDAFTERPEVAHLQTELIFEQVRSLNVPVFD</sequence>
<evidence type="ECO:0000259" key="4">
    <source>
        <dbReference type="PROSITE" id="PS50956"/>
    </source>
</evidence>
<keyword evidence="3" id="KW-0804">Transcription</keyword>
<keyword evidence="6" id="KW-1185">Reference proteome</keyword>
<comment type="caution">
    <text evidence="5">The sequence shown here is derived from an EMBL/GenBank/DDBJ whole genome shotgun (WGS) entry which is preliminary data.</text>
</comment>
<dbReference type="RefSeq" id="WP_198325090.1">
    <property type="nucleotide sequence ID" value="NZ_CP037953.1"/>
</dbReference>
<evidence type="ECO:0000256" key="3">
    <source>
        <dbReference type="ARBA" id="ARBA00023163"/>
    </source>
</evidence>
<dbReference type="PANTHER" id="PTHR30154">
    <property type="entry name" value="LEUCINE-RESPONSIVE REGULATORY PROTEIN"/>
    <property type="match status" value="1"/>
</dbReference>